<gene>
    <name evidence="5" type="primary">rps9</name>
</gene>
<comment type="similarity">
    <text evidence="1 4">Belongs to the universal ribosomal protein uS9 family.</text>
</comment>
<dbReference type="InterPro" id="IPR023035">
    <property type="entry name" value="Ribosomal_uS9_bac/plastid"/>
</dbReference>
<evidence type="ECO:0000256" key="1">
    <source>
        <dbReference type="ARBA" id="ARBA00005251"/>
    </source>
</evidence>
<dbReference type="InterPro" id="IPR020568">
    <property type="entry name" value="Ribosomal_Su5_D2-typ_SF"/>
</dbReference>
<dbReference type="GO" id="GO:0003735">
    <property type="term" value="F:structural constituent of ribosome"/>
    <property type="evidence" value="ECO:0007669"/>
    <property type="project" value="InterPro"/>
</dbReference>
<dbReference type="GO" id="GO:0003723">
    <property type="term" value="F:RNA binding"/>
    <property type="evidence" value="ECO:0007669"/>
    <property type="project" value="TreeGrafter"/>
</dbReference>
<dbReference type="GO" id="GO:0005737">
    <property type="term" value="C:cytoplasm"/>
    <property type="evidence" value="ECO:0007669"/>
    <property type="project" value="UniProtKB-ARBA"/>
</dbReference>
<keyword evidence="3 4" id="KW-0687">Ribonucleoprotein</keyword>
<dbReference type="FunFam" id="3.30.230.10:FF:000001">
    <property type="entry name" value="30S ribosomal protein S9"/>
    <property type="match status" value="1"/>
</dbReference>
<organism evidence="5">
    <name type="scientific">Eutreptiella pomquetensis</name>
    <dbReference type="NCBI Taxonomy" id="215699"/>
    <lineage>
        <taxon>Eukaryota</taxon>
        <taxon>Discoba</taxon>
        <taxon>Euglenozoa</taxon>
        <taxon>Euglenida</taxon>
        <taxon>Spirocuta</taxon>
        <taxon>Euglenophyceae</taxon>
        <taxon>Eutreptiales</taxon>
        <taxon>Eutreptiaceae</taxon>
        <taxon>Eutreptiella</taxon>
    </lineage>
</organism>
<dbReference type="InterPro" id="IPR020574">
    <property type="entry name" value="Ribosomal_uS9_CS"/>
</dbReference>
<accession>A0A223FM04</accession>
<sequence>MAPTTQYKSTGRRKSAVAQVILIPGSGKIIINGKDGTEYMQYNPRLVSTIQSPLNLLSLEEGYDVLVRSSGGGLSGQAEAIRLGIARALCKLDVTNRGPLKSEGFLTRNALCVERKKYGLKKARKAPQYSKR</sequence>
<dbReference type="AlphaFoldDB" id="A0A223FM04"/>
<geneLocation type="plastid" evidence="5"/>
<dbReference type="HAMAP" id="MF_00532_B">
    <property type="entry name" value="Ribosomal_uS9_B"/>
    <property type="match status" value="1"/>
</dbReference>
<evidence type="ECO:0000313" key="5">
    <source>
        <dbReference type="EMBL" id="AST09050.1"/>
    </source>
</evidence>
<dbReference type="InterPro" id="IPR000754">
    <property type="entry name" value="Ribosomal_uS9"/>
</dbReference>
<dbReference type="EMBL" id="KY706202">
    <property type="protein sequence ID" value="AST09050.1"/>
    <property type="molecule type" value="Genomic_DNA"/>
</dbReference>
<dbReference type="PANTHER" id="PTHR21569">
    <property type="entry name" value="RIBOSOMAL PROTEIN S9"/>
    <property type="match status" value="1"/>
</dbReference>
<dbReference type="PANTHER" id="PTHR21569:SF1">
    <property type="entry name" value="SMALL RIBOSOMAL SUBUNIT PROTEIN US9M"/>
    <property type="match status" value="1"/>
</dbReference>
<keyword evidence="5" id="KW-0934">Plastid</keyword>
<dbReference type="NCBIfam" id="NF001099">
    <property type="entry name" value="PRK00132.1"/>
    <property type="match status" value="1"/>
</dbReference>
<evidence type="ECO:0000256" key="3">
    <source>
        <dbReference type="ARBA" id="ARBA00023274"/>
    </source>
</evidence>
<proteinExistence type="inferred from homology"/>
<dbReference type="GO" id="GO:0006412">
    <property type="term" value="P:translation"/>
    <property type="evidence" value="ECO:0007669"/>
    <property type="project" value="InterPro"/>
</dbReference>
<dbReference type="PROSITE" id="PS00360">
    <property type="entry name" value="RIBOSOMAL_S9"/>
    <property type="match status" value="1"/>
</dbReference>
<evidence type="ECO:0000256" key="2">
    <source>
        <dbReference type="ARBA" id="ARBA00022980"/>
    </source>
</evidence>
<dbReference type="Pfam" id="PF00380">
    <property type="entry name" value="Ribosomal_S9"/>
    <property type="match status" value="1"/>
</dbReference>
<reference evidence="5" key="1">
    <citation type="journal article" date="2017" name="PeerJ">
        <title>Chloroplast genome expansion by intron multiplication in the basal psychrophilic euglenoid Eutreptiella pomquetensis.</title>
        <authorList>
            <person name="Dabbagh N."/>
            <person name="Bennett M.S."/>
            <person name="Triemer R.E."/>
            <person name="Preisfeld A."/>
        </authorList>
    </citation>
    <scope>NUCLEOTIDE SEQUENCE</scope>
    <source>
        <strain evidence="5">CCMP1491</strain>
    </source>
</reference>
<keyword evidence="2 4" id="KW-0689">Ribosomal protein</keyword>
<dbReference type="SUPFAM" id="SSF54211">
    <property type="entry name" value="Ribosomal protein S5 domain 2-like"/>
    <property type="match status" value="1"/>
</dbReference>
<dbReference type="GO" id="GO:0015935">
    <property type="term" value="C:small ribosomal subunit"/>
    <property type="evidence" value="ECO:0007669"/>
    <property type="project" value="UniProtKB-ARBA"/>
</dbReference>
<dbReference type="InterPro" id="IPR014721">
    <property type="entry name" value="Ribsml_uS5_D2-typ_fold_subgr"/>
</dbReference>
<dbReference type="Gene3D" id="3.30.230.10">
    <property type="match status" value="1"/>
</dbReference>
<evidence type="ECO:0000256" key="4">
    <source>
        <dbReference type="RuleBase" id="RU003815"/>
    </source>
</evidence>
<protein>
    <submittedName>
        <fullName evidence="5">Ribosomal protein S9</fullName>
    </submittedName>
</protein>
<name>A0A223FM04_9EUGL</name>